<reference evidence="2" key="1">
    <citation type="journal article" date="2015" name="Nature">
        <title>Complex archaea that bridge the gap between prokaryotes and eukaryotes.</title>
        <authorList>
            <person name="Spang A."/>
            <person name="Saw J.H."/>
            <person name="Jorgensen S.L."/>
            <person name="Zaremba-Niedzwiedzka K."/>
            <person name="Martijn J."/>
            <person name="Lind A.E."/>
            <person name="van Eijk R."/>
            <person name="Schleper C."/>
            <person name="Guy L."/>
            <person name="Ettema T.J."/>
        </authorList>
    </citation>
    <scope>NUCLEOTIDE SEQUENCE</scope>
</reference>
<evidence type="ECO:0000313" key="2">
    <source>
        <dbReference type="EMBL" id="KKM95503.1"/>
    </source>
</evidence>
<comment type="caution">
    <text evidence="2">The sequence shown here is derived from an EMBL/GenBank/DDBJ whole genome shotgun (WGS) entry which is preliminary data.</text>
</comment>
<proteinExistence type="predicted"/>
<protein>
    <submittedName>
        <fullName evidence="2">Uncharacterized protein</fullName>
    </submittedName>
</protein>
<dbReference type="EMBL" id="LAZR01006001">
    <property type="protein sequence ID" value="KKM95503.1"/>
    <property type="molecule type" value="Genomic_DNA"/>
</dbReference>
<accession>A0A0F9LQ63</accession>
<feature type="transmembrane region" description="Helical" evidence="1">
    <location>
        <begin position="12"/>
        <end position="32"/>
    </location>
</feature>
<keyword evidence="1" id="KW-0472">Membrane</keyword>
<dbReference type="AlphaFoldDB" id="A0A0F9LQ63"/>
<organism evidence="2">
    <name type="scientific">marine sediment metagenome</name>
    <dbReference type="NCBI Taxonomy" id="412755"/>
    <lineage>
        <taxon>unclassified sequences</taxon>
        <taxon>metagenomes</taxon>
        <taxon>ecological metagenomes</taxon>
    </lineage>
</organism>
<evidence type="ECO:0000256" key="1">
    <source>
        <dbReference type="SAM" id="Phobius"/>
    </source>
</evidence>
<sequence length="130" mass="14350">MSPFIEFLQEYKFPLIILTIVLVISLVLVSVANPLDFSNDSDAMDLNSLDINSNNELIADANFSEEHLALAANQKLILIEIQKLNLFSQCIVDTENISTQEIPIDNQGGFRRVSVVTLVCPEILPGEGFG</sequence>
<keyword evidence="1" id="KW-1133">Transmembrane helix</keyword>
<keyword evidence="1" id="KW-0812">Transmembrane</keyword>
<gene>
    <name evidence="2" type="ORF">LCGC14_1187580</name>
</gene>
<name>A0A0F9LQ63_9ZZZZ</name>